<keyword evidence="2" id="KW-1185">Reference proteome</keyword>
<protein>
    <submittedName>
        <fullName evidence="1 3">Uncharacterized protein</fullName>
    </submittedName>
</protein>
<dbReference type="GeneID" id="54460437"/>
<proteinExistence type="predicted"/>
<dbReference type="OrthoDB" id="5428055at2759"/>
<reference evidence="3" key="3">
    <citation type="submission" date="2025-04" db="UniProtKB">
        <authorList>
            <consortium name="RefSeq"/>
        </authorList>
    </citation>
    <scope>IDENTIFICATION</scope>
    <source>
        <strain evidence="3">CBS 304.34</strain>
    </source>
</reference>
<dbReference type="RefSeq" id="XP_033579378.1">
    <property type="nucleotide sequence ID" value="XM_033719544.1"/>
</dbReference>
<evidence type="ECO:0000313" key="1">
    <source>
        <dbReference type="EMBL" id="KAF2812414.1"/>
    </source>
</evidence>
<reference evidence="1 3" key="1">
    <citation type="journal article" date="2020" name="Stud. Mycol.">
        <title>101 Dothideomycetes genomes: a test case for predicting lifestyles and emergence of pathogens.</title>
        <authorList>
            <person name="Haridas S."/>
            <person name="Albert R."/>
            <person name="Binder M."/>
            <person name="Bloem J."/>
            <person name="Labutti K."/>
            <person name="Salamov A."/>
            <person name="Andreopoulos B."/>
            <person name="Baker S."/>
            <person name="Barry K."/>
            <person name="Bills G."/>
            <person name="Bluhm B."/>
            <person name="Cannon C."/>
            <person name="Castanera R."/>
            <person name="Culley D."/>
            <person name="Daum C."/>
            <person name="Ezra D."/>
            <person name="Gonzalez J."/>
            <person name="Henrissat B."/>
            <person name="Kuo A."/>
            <person name="Liang C."/>
            <person name="Lipzen A."/>
            <person name="Lutzoni F."/>
            <person name="Magnuson J."/>
            <person name="Mondo S."/>
            <person name="Nolan M."/>
            <person name="Ohm R."/>
            <person name="Pangilinan J."/>
            <person name="Park H.-J."/>
            <person name="Ramirez L."/>
            <person name="Alfaro M."/>
            <person name="Sun H."/>
            <person name="Tritt A."/>
            <person name="Yoshinaga Y."/>
            <person name="Zwiers L.-H."/>
            <person name="Turgeon B."/>
            <person name="Goodwin S."/>
            <person name="Spatafora J."/>
            <person name="Crous P."/>
            <person name="Grigoriev I."/>
        </authorList>
    </citation>
    <scope>NUCLEOTIDE SEQUENCE</scope>
    <source>
        <strain evidence="1 3">CBS 304.34</strain>
    </source>
</reference>
<evidence type="ECO:0000313" key="3">
    <source>
        <dbReference type="RefSeq" id="XP_033579378.1"/>
    </source>
</evidence>
<accession>A0A6A6YWP3</accession>
<name>A0A6A6YWP3_9PEZI</name>
<evidence type="ECO:0000313" key="2">
    <source>
        <dbReference type="Proteomes" id="UP000504636"/>
    </source>
</evidence>
<dbReference type="Proteomes" id="UP000504636">
    <property type="component" value="Unplaced"/>
</dbReference>
<organism evidence="1">
    <name type="scientific">Mytilinidion resinicola</name>
    <dbReference type="NCBI Taxonomy" id="574789"/>
    <lineage>
        <taxon>Eukaryota</taxon>
        <taxon>Fungi</taxon>
        <taxon>Dikarya</taxon>
        <taxon>Ascomycota</taxon>
        <taxon>Pezizomycotina</taxon>
        <taxon>Dothideomycetes</taxon>
        <taxon>Pleosporomycetidae</taxon>
        <taxon>Mytilinidiales</taxon>
        <taxon>Mytilinidiaceae</taxon>
        <taxon>Mytilinidion</taxon>
    </lineage>
</organism>
<reference evidence="3" key="2">
    <citation type="submission" date="2020-04" db="EMBL/GenBank/DDBJ databases">
        <authorList>
            <consortium name="NCBI Genome Project"/>
        </authorList>
    </citation>
    <scope>NUCLEOTIDE SEQUENCE</scope>
    <source>
        <strain evidence="3">CBS 304.34</strain>
    </source>
</reference>
<sequence length="320" mass="38178">MELHIPFFALITYPMPMPYIRDIPRRQCIDISFLTPQTSNPQPEPMIGISKSRFSLVICGSDNRRWIAYAFVDRDLDDEEMEEEDCSYEGFQEDPIICNTDANLPLWDLRDYFLRTLEERGKNVLEEWENLASAVESRINTYRYRHPDFFPHLGVQQERRTNNGKDCFDWILRVITLLSQLLEVLTATTQTWERFRDLDNGDIAYFYKSTSRGSLRSEFDFSERRAQLILRDIHNTFDTLKEIQRKLQLLKRSCEESARMYQLRRAQPSRWNLMDFIPTIPWNLMGFIPKTPRKLYGPETPIDERDHMETAWAPQYRRHG</sequence>
<dbReference type="EMBL" id="MU003697">
    <property type="protein sequence ID" value="KAF2812414.1"/>
    <property type="molecule type" value="Genomic_DNA"/>
</dbReference>
<dbReference type="AlphaFoldDB" id="A0A6A6YWP3"/>
<gene>
    <name evidence="1 3" type="ORF">BDZ99DRAFT_461120</name>
</gene>